<dbReference type="FunFam" id="1.10.10.10:FF:000001">
    <property type="entry name" value="LysR family transcriptional regulator"/>
    <property type="match status" value="1"/>
</dbReference>
<dbReference type="Proteomes" id="UP000033202">
    <property type="component" value="Unassembled WGS sequence"/>
</dbReference>
<proteinExistence type="inferred from homology"/>
<comment type="caution">
    <text evidence="6">The sequence shown here is derived from an EMBL/GenBank/DDBJ whole genome shotgun (WGS) entry which is preliminary data.</text>
</comment>
<dbReference type="SUPFAM" id="SSF53850">
    <property type="entry name" value="Periplasmic binding protein-like II"/>
    <property type="match status" value="1"/>
</dbReference>
<protein>
    <submittedName>
        <fullName evidence="6">Putative LysR family transcriptional regulator</fullName>
    </submittedName>
</protein>
<dbReference type="Pfam" id="PF03466">
    <property type="entry name" value="LysR_substrate"/>
    <property type="match status" value="1"/>
</dbReference>
<evidence type="ECO:0000256" key="2">
    <source>
        <dbReference type="ARBA" id="ARBA00023015"/>
    </source>
</evidence>
<name>A0A0E9MKI9_9SPHN</name>
<dbReference type="InterPro" id="IPR036388">
    <property type="entry name" value="WH-like_DNA-bd_sf"/>
</dbReference>
<dbReference type="InterPro" id="IPR058163">
    <property type="entry name" value="LysR-type_TF_proteobact-type"/>
</dbReference>
<dbReference type="PRINTS" id="PR00039">
    <property type="entry name" value="HTHLYSR"/>
</dbReference>
<dbReference type="PANTHER" id="PTHR30537:SF5">
    <property type="entry name" value="HTH-TYPE TRANSCRIPTIONAL ACTIVATOR TTDR-RELATED"/>
    <property type="match status" value="1"/>
</dbReference>
<comment type="similarity">
    <text evidence="1">Belongs to the LysR transcriptional regulatory family.</text>
</comment>
<dbReference type="SUPFAM" id="SSF46785">
    <property type="entry name" value="Winged helix' DNA-binding domain"/>
    <property type="match status" value="1"/>
</dbReference>
<evidence type="ECO:0000313" key="6">
    <source>
        <dbReference type="EMBL" id="GAO37921.1"/>
    </source>
</evidence>
<dbReference type="CDD" id="cd08422">
    <property type="entry name" value="PBP2_CrgA_like"/>
    <property type="match status" value="1"/>
</dbReference>
<dbReference type="InterPro" id="IPR005119">
    <property type="entry name" value="LysR_subst-bd"/>
</dbReference>
<dbReference type="GO" id="GO:0003700">
    <property type="term" value="F:DNA-binding transcription factor activity"/>
    <property type="evidence" value="ECO:0007669"/>
    <property type="project" value="InterPro"/>
</dbReference>
<dbReference type="GO" id="GO:0006351">
    <property type="term" value="P:DNA-templated transcription"/>
    <property type="evidence" value="ECO:0007669"/>
    <property type="project" value="TreeGrafter"/>
</dbReference>
<gene>
    <name evidence="6" type="ORF">SCH01S_01_00840</name>
</gene>
<keyword evidence="3" id="KW-0238">DNA-binding</keyword>
<keyword evidence="7" id="KW-1185">Reference proteome</keyword>
<evidence type="ECO:0000313" key="7">
    <source>
        <dbReference type="Proteomes" id="UP000033202"/>
    </source>
</evidence>
<dbReference type="EMBL" id="BBWU01000001">
    <property type="protein sequence ID" value="GAO37921.1"/>
    <property type="molecule type" value="Genomic_DNA"/>
</dbReference>
<feature type="domain" description="HTH lysR-type" evidence="5">
    <location>
        <begin position="4"/>
        <end position="61"/>
    </location>
</feature>
<accession>A0A0E9MKI9</accession>
<dbReference type="Gene3D" id="1.10.10.10">
    <property type="entry name" value="Winged helix-like DNA-binding domain superfamily/Winged helix DNA-binding domain"/>
    <property type="match status" value="1"/>
</dbReference>
<dbReference type="PROSITE" id="PS50931">
    <property type="entry name" value="HTH_LYSR"/>
    <property type="match status" value="1"/>
</dbReference>
<sequence>MRLPDFEAWAIFAAVVEHRSFSAAARALGLSKATVSKAVTRLEAHLGASLFHRTSRKLTLTETGSALAPRARRIMDEAICAEEEASDAASAPKGLVRLAAPMTFGLQRVAPAIAQFLADSPGITIDLCLDDRKIDLVEQGVDVALRIAQLPDSSLRARRLMPIRAHVVASAAYFDAHGRPAHPAELAEHRCILYANNETWRFTGPGGEQVSIKPEGPLRSSSGEAMLPALRAGLGITVLPDFIVGPDLAEGTLEEVLNDWQAPPIALHLVTPPNPLRPARVEALIRFLVAHFSGKSGQ</sequence>
<evidence type="ECO:0000256" key="1">
    <source>
        <dbReference type="ARBA" id="ARBA00009437"/>
    </source>
</evidence>
<dbReference type="InterPro" id="IPR036390">
    <property type="entry name" value="WH_DNA-bd_sf"/>
</dbReference>
<keyword evidence="2" id="KW-0805">Transcription regulation</keyword>
<evidence type="ECO:0000256" key="4">
    <source>
        <dbReference type="ARBA" id="ARBA00023163"/>
    </source>
</evidence>
<reference evidence="6 7" key="1">
    <citation type="submission" date="2015-04" db="EMBL/GenBank/DDBJ databases">
        <title>Whole genome shotgun sequence of Sphingomonas changbaiensis NBRC 104936.</title>
        <authorList>
            <person name="Katano-Makiyama Y."/>
            <person name="Hosoyama A."/>
            <person name="Hashimoto M."/>
            <person name="Noguchi M."/>
            <person name="Tsuchikane K."/>
            <person name="Ohji S."/>
            <person name="Yamazoe A."/>
            <person name="Ichikawa N."/>
            <person name="Kimura A."/>
            <person name="Fujita N."/>
        </authorList>
    </citation>
    <scope>NUCLEOTIDE SEQUENCE [LARGE SCALE GENOMIC DNA]</scope>
    <source>
        <strain evidence="6 7">NBRC 104936</strain>
    </source>
</reference>
<keyword evidence="4" id="KW-0804">Transcription</keyword>
<dbReference type="InterPro" id="IPR000847">
    <property type="entry name" value="LysR_HTH_N"/>
</dbReference>
<evidence type="ECO:0000259" key="5">
    <source>
        <dbReference type="PROSITE" id="PS50931"/>
    </source>
</evidence>
<dbReference type="Pfam" id="PF00126">
    <property type="entry name" value="HTH_1"/>
    <property type="match status" value="1"/>
</dbReference>
<dbReference type="AlphaFoldDB" id="A0A0E9MKI9"/>
<dbReference type="RefSeq" id="WP_046346772.1">
    <property type="nucleotide sequence ID" value="NZ_BBWU01000001.1"/>
</dbReference>
<dbReference type="Gene3D" id="3.40.190.290">
    <property type="match status" value="1"/>
</dbReference>
<dbReference type="PANTHER" id="PTHR30537">
    <property type="entry name" value="HTH-TYPE TRANSCRIPTIONAL REGULATOR"/>
    <property type="match status" value="1"/>
</dbReference>
<dbReference type="GO" id="GO:0043565">
    <property type="term" value="F:sequence-specific DNA binding"/>
    <property type="evidence" value="ECO:0007669"/>
    <property type="project" value="TreeGrafter"/>
</dbReference>
<organism evidence="6 7">
    <name type="scientific">Sphingomonas changbaiensis NBRC 104936</name>
    <dbReference type="NCBI Taxonomy" id="1219043"/>
    <lineage>
        <taxon>Bacteria</taxon>
        <taxon>Pseudomonadati</taxon>
        <taxon>Pseudomonadota</taxon>
        <taxon>Alphaproteobacteria</taxon>
        <taxon>Sphingomonadales</taxon>
        <taxon>Sphingomonadaceae</taxon>
        <taxon>Sphingomonas</taxon>
    </lineage>
</organism>
<dbReference type="STRING" id="1219043.SCH01S_01_00840"/>
<evidence type="ECO:0000256" key="3">
    <source>
        <dbReference type="ARBA" id="ARBA00023125"/>
    </source>
</evidence>
<dbReference type="OrthoDB" id="9812435at2"/>